<dbReference type="Proteomes" id="UP000725649">
    <property type="component" value="Unassembled WGS sequence"/>
</dbReference>
<evidence type="ECO:0000256" key="2">
    <source>
        <dbReference type="ARBA" id="ARBA00022771"/>
    </source>
</evidence>
<keyword evidence="2" id="KW-0863">Zinc-finger</keyword>
<keyword evidence="1" id="KW-0479">Metal-binding</keyword>
<evidence type="ECO:0000256" key="3">
    <source>
        <dbReference type="ARBA" id="ARBA00022833"/>
    </source>
</evidence>
<dbReference type="SUPFAM" id="SSF109635">
    <property type="entry name" value="DnaK suppressor protein DksA, alpha-hairpin domain"/>
    <property type="match status" value="1"/>
</dbReference>
<keyword evidence="3" id="KW-0862">Zinc</keyword>
<dbReference type="AlphaFoldDB" id="A0A928DQE3"/>
<gene>
    <name evidence="7" type="ORF">E7027_05410</name>
</gene>
<evidence type="ECO:0000256" key="5">
    <source>
        <dbReference type="SAM" id="Coils"/>
    </source>
</evidence>
<organism evidence="7 8">
    <name type="scientific">Candidatus Avelusimicrobium gallicola</name>
    <dbReference type="NCBI Taxonomy" id="2562704"/>
    <lineage>
        <taxon>Bacteria</taxon>
        <taxon>Pseudomonadati</taxon>
        <taxon>Elusimicrobiota</taxon>
        <taxon>Elusimicrobia</taxon>
        <taxon>Elusimicrobiales</taxon>
        <taxon>Elusimicrobiaceae</taxon>
        <taxon>Candidatus Avelusimicrobium</taxon>
    </lineage>
</organism>
<feature type="domain" description="Zinc finger DksA/TraR C4-type" evidence="6">
    <location>
        <begin position="87"/>
        <end position="122"/>
    </location>
</feature>
<name>A0A928DQE3_9BACT</name>
<dbReference type="InterPro" id="IPR037187">
    <property type="entry name" value="DnaK_N"/>
</dbReference>
<dbReference type="EMBL" id="SUVG01000006">
    <property type="protein sequence ID" value="MBE6421546.1"/>
    <property type="molecule type" value="Genomic_DNA"/>
</dbReference>
<comment type="caution">
    <text evidence="7">The sequence shown here is derived from an EMBL/GenBank/DDBJ whole genome shotgun (WGS) entry which is preliminary data.</text>
</comment>
<reference evidence="7" key="1">
    <citation type="submission" date="2019-04" db="EMBL/GenBank/DDBJ databases">
        <title>Evolution of Biomass-Degrading Anaerobic Consortia Revealed by Metagenomics.</title>
        <authorList>
            <person name="Peng X."/>
        </authorList>
    </citation>
    <scope>NUCLEOTIDE SEQUENCE</scope>
    <source>
        <strain evidence="7">SIG66</strain>
    </source>
</reference>
<dbReference type="Pfam" id="PF01258">
    <property type="entry name" value="zf-dskA_traR"/>
    <property type="match status" value="1"/>
</dbReference>
<dbReference type="InterPro" id="IPR000962">
    <property type="entry name" value="Znf_DskA_TraR"/>
</dbReference>
<dbReference type="PROSITE" id="PS01102">
    <property type="entry name" value="ZF_DKSA_1"/>
    <property type="match status" value="1"/>
</dbReference>
<protein>
    <submittedName>
        <fullName evidence="7">TraR/DksA family transcriptional regulator</fullName>
    </submittedName>
</protein>
<dbReference type="PANTHER" id="PTHR33823:SF4">
    <property type="entry name" value="GENERAL STRESS PROTEIN 16O"/>
    <property type="match status" value="1"/>
</dbReference>
<feature type="coiled-coil region" evidence="5">
    <location>
        <begin position="9"/>
        <end position="40"/>
    </location>
</feature>
<evidence type="ECO:0000313" key="7">
    <source>
        <dbReference type="EMBL" id="MBE6421546.1"/>
    </source>
</evidence>
<dbReference type="InterPro" id="IPR020458">
    <property type="entry name" value="Znf_DskA_TraR_CS"/>
</dbReference>
<keyword evidence="5" id="KW-0175">Coiled coil</keyword>
<dbReference type="PANTHER" id="PTHR33823">
    <property type="entry name" value="RNA POLYMERASE-BINDING TRANSCRIPTION FACTOR DKSA-RELATED"/>
    <property type="match status" value="1"/>
</dbReference>
<dbReference type="PROSITE" id="PS51128">
    <property type="entry name" value="ZF_DKSA_2"/>
    <property type="match status" value="1"/>
</dbReference>
<evidence type="ECO:0000313" key="8">
    <source>
        <dbReference type="Proteomes" id="UP000725649"/>
    </source>
</evidence>
<accession>A0A928DQE3</accession>
<dbReference type="Gene3D" id="1.20.120.910">
    <property type="entry name" value="DksA, coiled-coil domain"/>
    <property type="match status" value="1"/>
</dbReference>
<evidence type="ECO:0000259" key="6">
    <source>
        <dbReference type="Pfam" id="PF01258"/>
    </source>
</evidence>
<feature type="zinc finger region" description="dksA C4-type" evidence="4">
    <location>
        <begin position="92"/>
        <end position="116"/>
    </location>
</feature>
<sequence length="125" mass="14267">MAIKKISKESLTAAELKEIKKHLEEMKEEALARLKDKKNMDMPEAEVGDPIDDASRSLDKEILFELSGNAHNTIEQIEAALRKIDKGIYGTCEYCRQPIPKKRIKALPFARYCVNCQTSSEKNRE</sequence>
<evidence type="ECO:0000256" key="1">
    <source>
        <dbReference type="ARBA" id="ARBA00022723"/>
    </source>
</evidence>
<evidence type="ECO:0000256" key="4">
    <source>
        <dbReference type="PROSITE-ProRule" id="PRU00510"/>
    </source>
</evidence>
<dbReference type="GO" id="GO:0008270">
    <property type="term" value="F:zinc ion binding"/>
    <property type="evidence" value="ECO:0007669"/>
    <property type="project" value="UniProtKB-KW"/>
</dbReference>
<dbReference type="SUPFAM" id="SSF57716">
    <property type="entry name" value="Glucocorticoid receptor-like (DNA-binding domain)"/>
    <property type="match status" value="1"/>
</dbReference>
<proteinExistence type="predicted"/>